<dbReference type="SUPFAM" id="SSF48317">
    <property type="entry name" value="Acid phosphatase/Vanadium-dependent haloperoxidase"/>
    <property type="match status" value="1"/>
</dbReference>
<sequence>MSLRSGYVALAGLFAAMLVCTLGFDRLVSLWLAEHASALVPIARTFTDAITWLVLPWLPKWVHPLVLVVLGGALTRFTGRAWLRPFAITAVVLFATRISVTWLKSVFERVRPFEYLADPRLADFFVAGHDSFPSGHTAVYMGLLIPPALMFARWRWPLVVIASLLAFARVVEGDHYLGDVIGSAFIALCFAVAGTSLVSRSPSPGLTP</sequence>
<name>I8TCW8_9GAMM</name>
<feature type="transmembrane region" description="Helical" evidence="1">
    <location>
        <begin position="61"/>
        <end position="79"/>
    </location>
</feature>
<evidence type="ECO:0000259" key="2">
    <source>
        <dbReference type="SMART" id="SM00014"/>
    </source>
</evidence>
<keyword evidence="1" id="KW-0812">Transmembrane</keyword>
<feature type="transmembrane region" description="Helical" evidence="1">
    <location>
        <begin position="176"/>
        <end position="198"/>
    </location>
</feature>
<dbReference type="AlphaFoldDB" id="I8TCW8"/>
<reference evidence="3 4" key="1">
    <citation type="journal article" date="2012" name="J. Bacteriol.">
        <title>Genome Sequence of n-Alkane-Degrading Hydrocarboniphaga effusa Strain AP103T (ATCC BAA-332T).</title>
        <authorList>
            <person name="Chang H.K."/>
            <person name="Zylstra G.J."/>
            <person name="Chae J.C."/>
        </authorList>
    </citation>
    <scope>NUCLEOTIDE SEQUENCE [LARGE SCALE GENOMIC DNA]</scope>
    <source>
        <strain evidence="3 4">AP103</strain>
    </source>
</reference>
<dbReference type="OrthoDB" id="5957767at2"/>
<comment type="caution">
    <text evidence="3">The sequence shown here is derived from an EMBL/GenBank/DDBJ whole genome shotgun (WGS) entry which is preliminary data.</text>
</comment>
<feature type="domain" description="Phosphatidic acid phosphatase type 2/haloperoxidase" evidence="2">
    <location>
        <begin position="83"/>
        <end position="195"/>
    </location>
</feature>
<organism evidence="3 4">
    <name type="scientific">Hydrocarboniphaga effusa AP103</name>
    <dbReference type="NCBI Taxonomy" id="1172194"/>
    <lineage>
        <taxon>Bacteria</taxon>
        <taxon>Pseudomonadati</taxon>
        <taxon>Pseudomonadota</taxon>
        <taxon>Gammaproteobacteria</taxon>
        <taxon>Nevskiales</taxon>
        <taxon>Nevskiaceae</taxon>
        <taxon>Hydrocarboniphaga</taxon>
    </lineage>
</organism>
<dbReference type="Gene3D" id="1.20.144.10">
    <property type="entry name" value="Phosphatidic acid phosphatase type 2/haloperoxidase"/>
    <property type="match status" value="1"/>
</dbReference>
<protein>
    <recommendedName>
        <fullName evidence="2">Phosphatidic acid phosphatase type 2/haloperoxidase domain-containing protein</fullName>
    </recommendedName>
</protein>
<dbReference type="InterPro" id="IPR000326">
    <property type="entry name" value="PAP2/HPO"/>
</dbReference>
<dbReference type="RefSeq" id="WP_007184599.1">
    <property type="nucleotide sequence ID" value="NZ_AKGD01000001.1"/>
</dbReference>
<evidence type="ECO:0000256" key="1">
    <source>
        <dbReference type="SAM" id="Phobius"/>
    </source>
</evidence>
<dbReference type="EMBL" id="AKGD01000001">
    <property type="protein sequence ID" value="EIT71513.1"/>
    <property type="molecule type" value="Genomic_DNA"/>
</dbReference>
<dbReference type="Proteomes" id="UP000003704">
    <property type="component" value="Unassembled WGS sequence"/>
</dbReference>
<proteinExistence type="predicted"/>
<evidence type="ECO:0000313" key="3">
    <source>
        <dbReference type="EMBL" id="EIT71513.1"/>
    </source>
</evidence>
<dbReference type="SMART" id="SM00014">
    <property type="entry name" value="acidPPc"/>
    <property type="match status" value="1"/>
</dbReference>
<feature type="transmembrane region" description="Helical" evidence="1">
    <location>
        <begin position="6"/>
        <end position="24"/>
    </location>
</feature>
<feature type="transmembrane region" description="Helical" evidence="1">
    <location>
        <begin position="154"/>
        <end position="171"/>
    </location>
</feature>
<accession>I8TCW8</accession>
<feature type="transmembrane region" description="Helical" evidence="1">
    <location>
        <begin position="86"/>
        <end position="103"/>
    </location>
</feature>
<dbReference type="STRING" id="1172194.WQQ_16500"/>
<dbReference type="Pfam" id="PF01569">
    <property type="entry name" value="PAP2"/>
    <property type="match status" value="1"/>
</dbReference>
<dbReference type="InterPro" id="IPR036938">
    <property type="entry name" value="PAP2/HPO_sf"/>
</dbReference>
<keyword evidence="4" id="KW-1185">Reference proteome</keyword>
<keyword evidence="1" id="KW-0472">Membrane</keyword>
<keyword evidence="1" id="KW-1133">Transmembrane helix</keyword>
<gene>
    <name evidence="3" type="ORF">WQQ_16500</name>
</gene>
<evidence type="ECO:0000313" key="4">
    <source>
        <dbReference type="Proteomes" id="UP000003704"/>
    </source>
</evidence>